<proteinExistence type="predicted"/>
<dbReference type="Pfam" id="PF13478">
    <property type="entry name" value="XdhC_C"/>
    <property type="match status" value="1"/>
</dbReference>
<dbReference type="InterPro" id="IPR052698">
    <property type="entry name" value="MoCofactor_Util/Proc"/>
</dbReference>
<dbReference type="STRING" id="748449.Halha_1058"/>
<gene>
    <name evidence="2" type="ordered locus">Halha_1058</name>
</gene>
<dbReference type="RefSeq" id="WP_015326743.1">
    <property type="nucleotide sequence ID" value="NC_019978.1"/>
</dbReference>
<dbReference type="Proteomes" id="UP000010880">
    <property type="component" value="Chromosome"/>
</dbReference>
<dbReference type="EMBL" id="CP003359">
    <property type="protein sequence ID" value="AGB41018.1"/>
    <property type="molecule type" value="Genomic_DNA"/>
</dbReference>
<organism evidence="2 3">
    <name type="scientific">Halobacteroides halobius (strain ATCC 35273 / DSM 5150 / MD-1)</name>
    <dbReference type="NCBI Taxonomy" id="748449"/>
    <lineage>
        <taxon>Bacteria</taxon>
        <taxon>Bacillati</taxon>
        <taxon>Bacillota</taxon>
        <taxon>Clostridia</taxon>
        <taxon>Halanaerobiales</taxon>
        <taxon>Halobacteroidaceae</taxon>
        <taxon>Halobacteroides</taxon>
    </lineage>
</organism>
<accession>L0KA87</accession>
<reference evidence="3" key="1">
    <citation type="submission" date="2012-02" db="EMBL/GenBank/DDBJ databases">
        <title>The complete genome of Halobacteroides halobius DSM 5150.</title>
        <authorList>
            <person name="Lucas S."/>
            <person name="Copeland A."/>
            <person name="Lapidus A."/>
            <person name="Glavina del Rio T."/>
            <person name="Dalin E."/>
            <person name="Tice H."/>
            <person name="Bruce D."/>
            <person name="Goodwin L."/>
            <person name="Pitluck S."/>
            <person name="Peters L."/>
            <person name="Mikhailova N."/>
            <person name="Gu W."/>
            <person name="Kyrpides N."/>
            <person name="Mavromatis K."/>
            <person name="Ivanova N."/>
            <person name="Brettin T."/>
            <person name="Detter J.C."/>
            <person name="Han C."/>
            <person name="Larimer F."/>
            <person name="Land M."/>
            <person name="Hauser L."/>
            <person name="Markowitz V."/>
            <person name="Cheng J.-F."/>
            <person name="Hugenholtz P."/>
            <person name="Woyke T."/>
            <person name="Wu D."/>
            <person name="Tindall B."/>
            <person name="Pomrenke H."/>
            <person name="Brambilla E."/>
            <person name="Klenk H.-P."/>
            <person name="Eisen J.A."/>
        </authorList>
    </citation>
    <scope>NUCLEOTIDE SEQUENCE [LARGE SCALE GENOMIC DNA]</scope>
    <source>
        <strain evidence="3">ATCC 35273 / DSM 5150 / MD-1</strain>
    </source>
</reference>
<sequence>MEQIDFYTQIAVAYKQDEKAMVGTITAIKGDSNFQFDPVGSKILVYQEDELVYPTNRIELWQQIRDNIESFNQLMDLDHPTLKKVAISQETEVEIYFEPIIEEPRLLVFGAGHVAQPLAQISKMADFKVTVIDDRADMVNKQRYPQADKLVCAEFDNYLQDLKIRENDYLVIITRGHQHDYKVLREVVTSKAKYIGMIGSSRKVKILFDQLREEGISQELIDKVYAPIGVDIASETPAEIAVSITAEMISIRRNE</sequence>
<dbReference type="InterPro" id="IPR027051">
    <property type="entry name" value="XdhC_Rossmann_dom"/>
</dbReference>
<protein>
    <recommendedName>
        <fullName evidence="1">XdhC Rossmann domain-containing protein</fullName>
    </recommendedName>
</protein>
<dbReference type="HOGENOM" id="CLU_041115_4_1_9"/>
<dbReference type="eggNOG" id="COG1975">
    <property type="taxonomic scope" value="Bacteria"/>
</dbReference>
<dbReference type="AlphaFoldDB" id="L0KA87"/>
<dbReference type="OrthoDB" id="9773039at2"/>
<dbReference type="Gene3D" id="3.40.50.720">
    <property type="entry name" value="NAD(P)-binding Rossmann-like Domain"/>
    <property type="match status" value="1"/>
</dbReference>
<feature type="domain" description="XdhC Rossmann" evidence="1">
    <location>
        <begin position="106"/>
        <end position="248"/>
    </location>
</feature>
<dbReference type="KEGG" id="hhl:Halha_1058"/>
<evidence type="ECO:0000313" key="2">
    <source>
        <dbReference type="EMBL" id="AGB41018.1"/>
    </source>
</evidence>
<dbReference type="PANTHER" id="PTHR30388">
    <property type="entry name" value="ALDEHYDE OXIDOREDUCTASE MOLYBDENUM COFACTOR ASSEMBLY PROTEIN"/>
    <property type="match status" value="1"/>
</dbReference>
<evidence type="ECO:0000259" key="1">
    <source>
        <dbReference type="Pfam" id="PF13478"/>
    </source>
</evidence>
<dbReference type="PATRIC" id="fig|748449.3.peg.1013"/>
<keyword evidence="3" id="KW-1185">Reference proteome</keyword>
<evidence type="ECO:0000313" key="3">
    <source>
        <dbReference type="Proteomes" id="UP000010880"/>
    </source>
</evidence>
<dbReference type="PANTHER" id="PTHR30388:SF6">
    <property type="entry name" value="XANTHINE DEHYDROGENASE SUBUNIT A-RELATED"/>
    <property type="match status" value="1"/>
</dbReference>
<name>L0KA87_HALHC</name>